<protein>
    <submittedName>
        <fullName evidence="3">VanZ family protein</fullName>
    </submittedName>
</protein>
<dbReference type="NCBIfam" id="NF037970">
    <property type="entry name" value="vanZ_1"/>
    <property type="match status" value="1"/>
</dbReference>
<reference evidence="3 4" key="1">
    <citation type="submission" date="2023-07" db="EMBL/GenBank/DDBJ databases">
        <title>Genomic Encyclopedia of Type Strains, Phase IV (KMG-IV): sequencing the most valuable type-strain genomes for metagenomic binning, comparative biology and taxonomic classification.</title>
        <authorList>
            <person name="Goeker M."/>
        </authorList>
    </citation>
    <scope>NUCLEOTIDE SEQUENCE [LARGE SCALE GENOMIC DNA]</scope>
    <source>
        <strain evidence="3 4">DSM 19598</strain>
    </source>
</reference>
<evidence type="ECO:0000259" key="2">
    <source>
        <dbReference type="Pfam" id="PF04892"/>
    </source>
</evidence>
<evidence type="ECO:0000313" key="4">
    <source>
        <dbReference type="Proteomes" id="UP001242313"/>
    </source>
</evidence>
<keyword evidence="4" id="KW-1185">Reference proteome</keyword>
<feature type="transmembrane region" description="Helical" evidence="1">
    <location>
        <begin position="108"/>
        <end position="126"/>
    </location>
</feature>
<organism evidence="3 4">
    <name type="scientific">Mesobacillus stamsii</name>
    <dbReference type="NCBI Taxonomy" id="225347"/>
    <lineage>
        <taxon>Bacteria</taxon>
        <taxon>Bacillati</taxon>
        <taxon>Bacillota</taxon>
        <taxon>Bacilli</taxon>
        <taxon>Bacillales</taxon>
        <taxon>Bacillaceae</taxon>
        <taxon>Mesobacillus</taxon>
    </lineage>
</organism>
<keyword evidence="1" id="KW-0812">Transmembrane</keyword>
<feature type="domain" description="VanZ-like" evidence="2">
    <location>
        <begin position="70"/>
        <end position="177"/>
    </location>
</feature>
<dbReference type="Pfam" id="PF04892">
    <property type="entry name" value="VanZ"/>
    <property type="match status" value="1"/>
</dbReference>
<name>A0ABU0FVB9_9BACI</name>
<dbReference type="Proteomes" id="UP001242313">
    <property type="component" value="Unassembled WGS sequence"/>
</dbReference>
<keyword evidence="1" id="KW-0472">Membrane</keyword>
<dbReference type="EMBL" id="JAUSUN010000010">
    <property type="protein sequence ID" value="MDQ0413851.1"/>
    <property type="molecule type" value="Genomic_DNA"/>
</dbReference>
<feature type="transmembrane region" description="Helical" evidence="1">
    <location>
        <begin position="131"/>
        <end position="149"/>
    </location>
</feature>
<gene>
    <name evidence="3" type="ORF">J2S25_002057</name>
</gene>
<comment type="caution">
    <text evidence="3">The sequence shown here is derived from an EMBL/GenBank/DDBJ whole genome shotgun (WGS) entry which is preliminary data.</text>
</comment>
<proteinExistence type="predicted"/>
<accession>A0ABU0FVB9</accession>
<feature type="transmembrane region" description="Helical" evidence="1">
    <location>
        <begin position="66"/>
        <end position="88"/>
    </location>
</feature>
<sequence>MRRFIFFLSHFHHLSNQFEQKRNNIYIERKIFYCLFFDKGKDFMQKSFGKAWLFTTLKWGFMMKKFVVWIFRLLPVAYMAAIWVMSSLPDTAVIELPDRGIDRFVKESLHLVEFGILYVLLVLAALTTGRFTAALSFAFMAMAIGYGLLDEVHQSFVPVRSATVIDFIKDVIGVLAASHFLHHAYFSGKFVRLGKVMRGFEERVRG</sequence>
<evidence type="ECO:0000313" key="3">
    <source>
        <dbReference type="EMBL" id="MDQ0413851.1"/>
    </source>
</evidence>
<evidence type="ECO:0000256" key="1">
    <source>
        <dbReference type="SAM" id="Phobius"/>
    </source>
</evidence>
<keyword evidence="1" id="KW-1133">Transmembrane helix</keyword>
<dbReference type="InterPro" id="IPR006976">
    <property type="entry name" value="VanZ-like"/>
</dbReference>